<dbReference type="GO" id="GO:0016757">
    <property type="term" value="F:glycosyltransferase activity"/>
    <property type="evidence" value="ECO:0007669"/>
    <property type="project" value="UniProtKB-KW"/>
</dbReference>
<dbReference type="InterPro" id="IPR005490">
    <property type="entry name" value="LD_TPept_cat_dom"/>
</dbReference>
<keyword evidence="5" id="KW-0378">Hydrolase</keyword>
<gene>
    <name evidence="10" type="ORF">SDC9_11369</name>
</gene>
<dbReference type="PROSITE" id="PS52029">
    <property type="entry name" value="LD_TPASE"/>
    <property type="match status" value="1"/>
</dbReference>
<dbReference type="GO" id="GO:0008360">
    <property type="term" value="P:regulation of cell shape"/>
    <property type="evidence" value="ECO:0007669"/>
    <property type="project" value="UniProtKB-KW"/>
</dbReference>
<dbReference type="SUPFAM" id="SSF141523">
    <property type="entry name" value="L,D-transpeptidase catalytic domain-like"/>
    <property type="match status" value="1"/>
</dbReference>
<dbReference type="Gene3D" id="2.40.440.10">
    <property type="entry name" value="L,D-transpeptidase catalytic domain-like"/>
    <property type="match status" value="1"/>
</dbReference>
<dbReference type="AlphaFoldDB" id="A0A644TFG0"/>
<keyword evidence="6" id="KW-0133">Cell shape</keyword>
<dbReference type="GO" id="GO:0018104">
    <property type="term" value="P:peptidoglycan-protein cross-linking"/>
    <property type="evidence" value="ECO:0007669"/>
    <property type="project" value="TreeGrafter"/>
</dbReference>
<dbReference type="PANTHER" id="PTHR30582:SF24">
    <property type="entry name" value="L,D-TRANSPEPTIDASE ERFK_SRFK-RELATED"/>
    <property type="match status" value="1"/>
</dbReference>
<evidence type="ECO:0000259" key="9">
    <source>
        <dbReference type="PROSITE" id="PS52029"/>
    </source>
</evidence>
<protein>
    <recommendedName>
        <fullName evidence="9">L,D-TPase catalytic domain-containing protein</fullName>
    </recommendedName>
</protein>
<evidence type="ECO:0000256" key="6">
    <source>
        <dbReference type="ARBA" id="ARBA00022960"/>
    </source>
</evidence>
<proteinExistence type="inferred from homology"/>
<dbReference type="EMBL" id="VSSQ01000029">
    <property type="protein sequence ID" value="MPL65705.1"/>
    <property type="molecule type" value="Genomic_DNA"/>
</dbReference>
<dbReference type="GO" id="GO:0071972">
    <property type="term" value="F:peptidoglycan L,D-transpeptidase activity"/>
    <property type="evidence" value="ECO:0007669"/>
    <property type="project" value="TreeGrafter"/>
</dbReference>
<keyword evidence="3" id="KW-0328">Glycosyltransferase</keyword>
<organism evidence="10">
    <name type="scientific">bioreactor metagenome</name>
    <dbReference type="NCBI Taxonomy" id="1076179"/>
    <lineage>
        <taxon>unclassified sequences</taxon>
        <taxon>metagenomes</taxon>
        <taxon>ecological metagenomes</taxon>
    </lineage>
</organism>
<comment type="similarity">
    <text evidence="2">Belongs to the YkuD family.</text>
</comment>
<comment type="caution">
    <text evidence="10">The sequence shown here is derived from an EMBL/GenBank/DDBJ whole genome shotgun (WGS) entry which is preliminary data.</text>
</comment>
<dbReference type="GO" id="GO:0005576">
    <property type="term" value="C:extracellular region"/>
    <property type="evidence" value="ECO:0007669"/>
    <property type="project" value="TreeGrafter"/>
</dbReference>
<comment type="pathway">
    <text evidence="1">Cell wall biogenesis; peptidoglycan biosynthesis.</text>
</comment>
<evidence type="ECO:0000256" key="7">
    <source>
        <dbReference type="ARBA" id="ARBA00022984"/>
    </source>
</evidence>
<evidence type="ECO:0000256" key="2">
    <source>
        <dbReference type="ARBA" id="ARBA00005992"/>
    </source>
</evidence>
<dbReference type="InterPro" id="IPR050979">
    <property type="entry name" value="LD-transpeptidase"/>
</dbReference>
<accession>A0A644TFG0</accession>
<dbReference type="CDD" id="cd16913">
    <property type="entry name" value="YkuD_like"/>
    <property type="match status" value="1"/>
</dbReference>
<keyword evidence="7" id="KW-0573">Peptidoglycan synthesis</keyword>
<evidence type="ECO:0000256" key="1">
    <source>
        <dbReference type="ARBA" id="ARBA00004752"/>
    </source>
</evidence>
<evidence type="ECO:0000256" key="4">
    <source>
        <dbReference type="ARBA" id="ARBA00022679"/>
    </source>
</evidence>
<dbReference type="InterPro" id="IPR038063">
    <property type="entry name" value="Transpep_catalytic_dom"/>
</dbReference>
<dbReference type="PANTHER" id="PTHR30582">
    <property type="entry name" value="L,D-TRANSPEPTIDASE"/>
    <property type="match status" value="1"/>
</dbReference>
<keyword evidence="4" id="KW-0808">Transferase</keyword>
<dbReference type="GO" id="GO:0071555">
    <property type="term" value="P:cell wall organization"/>
    <property type="evidence" value="ECO:0007669"/>
    <property type="project" value="UniProtKB-KW"/>
</dbReference>
<evidence type="ECO:0000313" key="10">
    <source>
        <dbReference type="EMBL" id="MPL65705.1"/>
    </source>
</evidence>
<evidence type="ECO:0000256" key="8">
    <source>
        <dbReference type="ARBA" id="ARBA00023316"/>
    </source>
</evidence>
<evidence type="ECO:0000256" key="3">
    <source>
        <dbReference type="ARBA" id="ARBA00022676"/>
    </source>
</evidence>
<evidence type="ECO:0000256" key="5">
    <source>
        <dbReference type="ARBA" id="ARBA00022801"/>
    </source>
</evidence>
<dbReference type="Pfam" id="PF03734">
    <property type="entry name" value="YkuD"/>
    <property type="match status" value="1"/>
</dbReference>
<keyword evidence="8" id="KW-0961">Cell wall biogenesis/degradation</keyword>
<feature type="domain" description="L,D-TPase catalytic" evidence="9">
    <location>
        <begin position="4"/>
        <end position="130"/>
    </location>
</feature>
<name>A0A644TFG0_9ZZZZ</name>
<sequence>MAQQEIHINIPAYILELVDSDSGNIIKQYNIAVGTPYEQTPIGTFSIFYKEKEPTWTPGLNFTDRNPVPPGPDNPLGTRWMEFKRNYGIHGTNKGWDISYPVSGGCIRMQDADARELFDFVDIGTPVIIGYETMIVNEKLDGLYLKVYPDIYNRQTNLPERLLELYQNYRDKYQQPREPHILKTEFDTAYEVKIAVPLKK</sequence>
<reference evidence="10" key="1">
    <citation type="submission" date="2019-08" db="EMBL/GenBank/DDBJ databases">
        <authorList>
            <person name="Kucharzyk K."/>
            <person name="Murdoch R.W."/>
            <person name="Higgins S."/>
            <person name="Loffler F."/>
        </authorList>
    </citation>
    <scope>NUCLEOTIDE SEQUENCE</scope>
</reference>
<dbReference type="UniPathway" id="UPA00219"/>